<dbReference type="InterPro" id="IPR005183">
    <property type="entry name" value="DUF305_CopM-like"/>
</dbReference>
<feature type="domain" description="DUF305" evidence="1">
    <location>
        <begin position="14"/>
        <end position="72"/>
    </location>
</feature>
<dbReference type="AlphaFoldDB" id="A0A558J9H2"/>
<reference evidence="2 3" key="1">
    <citation type="submission" date="2019-07" db="EMBL/GenBank/DDBJ databases">
        <title>Diversity of Bacteria from Kongsfjorden, Arctic.</title>
        <authorList>
            <person name="Yu Y."/>
        </authorList>
    </citation>
    <scope>NUCLEOTIDE SEQUENCE [LARGE SCALE GENOMIC DNA]</scope>
    <source>
        <strain evidence="2 3">SM1922</strain>
    </source>
</reference>
<protein>
    <submittedName>
        <fullName evidence="2">DUF305 domain-containing protein</fullName>
    </submittedName>
</protein>
<dbReference type="PANTHER" id="PTHR36933:SF1">
    <property type="entry name" value="SLL0788 PROTEIN"/>
    <property type="match status" value="1"/>
</dbReference>
<dbReference type="Pfam" id="PF03713">
    <property type="entry name" value="DUF305"/>
    <property type="match status" value="1"/>
</dbReference>
<evidence type="ECO:0000313" key="2">
    <source>
        <dbReference type="EMBL" id="TVU90279.1"/>
    </source>
</evidence>
<gene>
    <name evidence="2" type="ORF">FQP89_10650</name>
</gene>
<sequence>MHEDMAMAFTGNPDVDFAQGMIPHHEGAIAMAEIVLEHGEDDEIRQLAEEIIAAQESEIAFLKEWLEENGQQ</sequence>
<dbReference type="Proteomes" id="UP000317288">
    <property type="component" value="Unassembled WGS sequence"/>
</dbReference>
<name>A0A558J9H2_9GAMM</name>
<dbReference type="InterPro" id="IPR012347">
    <property type="entry name" value="Ferritin-like"/>
</dbReference>
<dbReference type="Gene3D" id="1.20.1260.10">
    <property type="match status" value="1"/>
</dbReference>
<accession>A0A558J9H2</accession>
<organism evidence="2 3">
    <name type="scientific">Vreelandella titanicae</name>
    <dbReference type="NCBI Taxonomy" id="664683"/>
    <lineage>
        <taxon>Bacteria</taxon>
        <taxon>Pseudomonadati</taxon>
        <taxon>Pseudomonadota</taxon>
        <taxon>Gammaproteobacteria</taxon>
        <taxon>Oceanospirillales</taxon>
        <taxon>Halomonadaceae</taxon>
        <taxon>Vreelandella</taxon>
    </lineage>
</organism>
<proteinExistence type="predicted"/>
<evidence type="ECO:0000259" key="1">
    <source>
        <dbReference type="Pfam" id="PF03713"/>
    </source>
</evidence>
<dbReference type="PANTHER" id="PTHR36933">
    <property type="entry name" value="SLL0788 PROTEIN"/>
    <property type="match status" value="1"/>
</dbReference>
<dbReference type="EMBL" id="VNFE01000003">
    <property type="protein sequence ID" value="TVU90279.1"/>
    <property type="molecule type" value="Genomic_DNA"/>
</dbReference>
<comment type="caution">
    <text evidence="2">The sequence shown here is derived from an EMBL/GenBank/DDBJ whole genome shotgun (WGS) entry which is preliminary data.</text>
</comment>
<evidence type="ECO:0000313" key="3">
    <source>
        <dbReference type="Proteomes" id="UP000317288"/>
    </source>
</evidence>